<gene>
    <name evidence="2" type="primary">ORF69526</name>
</gene>
<feature type="compositionally biased region" description="Low complexity" evidence="1">
    <location>
        <begin position="147"/>
        <end position="157"/>
    </location>
</feature>
<feature type="region of interest" description="Disordered" evidence="1">
    <location>
        <begin position="58"/>
        <end position="80"/>
    </location>
</feature>
<organism evidence="2">
    <name type="scientific">Arion vulgaris</name>
    <dbReference type="NCBI Taxonomy" id="1028688"/>
    <lineage>
        <taxon>Eukaryota</taxon>
        <taxon>Metazoa</taxon>
        <taxon>Spiralia</taxon>
        <taxon>Lophotrochozoa</taxon>
        <taxon>Mollusca</taxon>
        <taxon>Gastropoda</taxon>
        <taxon>Heterobranchia</taxon>
        <taxon>Euthyneura</taxon>
        <taxon>Panpulmonata</taxon>
        <taxon>Eupulmonata</taxon>
        <taxon>Stylommatophora</taxon>
        <taxon>Helicina</taxon>
        <taxon>Arionoidea</taxon>
        <taxon>Arionidae</taxon>
        <taxon>Arion</taxon>
    </lineage>
</organism>
<protein>
    <submittedName>
        <fullName evidence="2">Uncharacterized protein</fullName>
    </submittedName>
</protein>
<dbReference type="EMBL" id="HACG01022389">
    <property type="protein sequence ID" value="CEK69254.1"/>
    <property type="molecule type" value="Transcribed_RNA"/>
</dbReference>
<feature type="non-terminal residue" evidence="2">
    <location>
        <position position="1"/>
    </location>
</feature>
<reference evidence="2" key="1">
    <citation type="submission" date="2014-12" db="EMBL/GenBank/DDBJ databases">
        <title>Insight into the proteome of Arion vulgaris.</title>
        <authorList>
            <person name="Aradska J."/>
            <person name="Bulat T."/>
            <person name="Smidak R."/>
            <person name="Sarate P."/>
            <person name="Gangsoo J."/>
            <person name="Sialana F."/>
            <person name="Bilban M."/>
            <person name="Lubec G."/>
        </authorList>
    </citation>
    <scope>NUCLEOTIDE SEQUENCE</scope>
    <source>
        <tissue evidence="2">Skin</tissue>
    </source>
</reference>
<evidence type="ECO:0000313" key="2">
    <source>
        <dbReference type="EMBL" id="CEK69254.1"/>
    </source>
</evidence>
<evidence type="ECO:0000256" key="1">
    <source>
        <dbReference type="SAM" id="MobiDB-lite"/>
    </source>
</evidence>
<dbReference type="AlphaFoldDB" id="A0A0B6ZKS6"/>
<proteinExistence type="predicted"/>
<name>A0A0B6ZKS6_9EUPU</name>
<feature type="region of interest" description="Disordered" evidence="1">
    <location>
        <begin position="143"/>
        <end position="169"/>
    </location>
</feature>
<sequence length="180" mass="20499">INSPTTVKPKQKIRHAKTVTFKPGIKYNSLRKPFINMDYNTNSCSSRYLKTKQRKILMRKNEENNPAPSKTKRNKKNEELSESMIKEKVINIKKKFVSEVNPYEIIFLEVSDLENDQNLPETDQFDVKIDITEEITAVLPQTSTEAGNISGNSGSKSKQIDGNVKEQKSPAVNKIVPNLF</sequence>
<accession>A0A0B6ZKS6</accession>